<sequence length="135" mass="15721">MNRYISEKLRLDVALLANFRCEYCRIHEDDLFFSYQIDHIISIKHGGETDLENLAYSCSMCNQNKGSNLGTYLPDSKRLVRLFHPRKDTWKTHFKVNNGEIIGKTKIGLTTIKVLDLNNVDRVILRQILTESGRY</sequence>
<gene>
    <name evidence="2" type="ORF">LV89_00752</name>
</gene>
<name>A0A316EI82_9BACT</name>
<dbReference type="RefSeq" id="WP_109741536.1">
    <property type="nucleotide sequence ID" value="NZ_QGGO01000003.1"/>
</dbReference>
<dbReference type="Pfam" id="PF01844">
    <property type="entry name" value="HNH"/>
    <property type="match status" value="1"/>
</dbReference>
<dbReference type="CDD" id="cd00085">
    <property type="entry name" value="HNHc"/>
    <property type="match status" value="1"/>
</dbReference>
<feature type="domain" description="HNH nuclease" evidence="1">
    <location>
        <begin position="8"/>
        <end position="63"/>
    </location>
</feature>
<dbReference type="Proteomes" id="UP000245489">
    <property type="component" value="Unassembled WGS sequence"/>
</dbReference>
<dbReference type="AlphaFoldDB" id="A0A316EI82"/>
<evidence type="ECO:0000259" key="1">
    <source>
        <dbReference type="SMART" id="SM00507"/>
    </source>
</evidence>
<organism evidence="2 3">
    <name type="scientific">Arcicella aurantiaca</name>
    <dbReference type="NCBI Taxonomy" id="591202"/>
    <lineage>
        <taxon>Bacteria</taxon>
        <taxon>Pseudomonadati</taxon>
        <taxon>Bacteroidota</taxon>
        <taxon>Cytophagia</taxon>
        <taxon>Cytophagales</taxon>
        <taxon>Flectobacillaceae</taxon>
        <taxon>Arcicella</taxon>
    </lineage>
</organism>
<dbReference type="PANTHER" id="PTHR33877">
    <property type="entry name" value="SLL1193 PROTEIN"/>
    <property type="match status" value="1"/>
</dbReference>
<comment type="caution">
    <text evidence="2">The sequence shown here is derived from an EMBL/GenBank/DDBJ whole genome shotgun (WGS) entry which is preliminary data.</text>
</comment>
<dbReference type="InterPro" id="IPR052892">
    <property type="entry name" value="NA-targeting_endonuclease"/>
</dbReference>
<dbReference type="OrthoDB" id="963483at2"/>
<accession>A0A316EI82</accession>
<evidence type="ECO:0000313" key="2">
    <source>
        <dbReference type="EMBL" id="PWK28548.1"/>
    </source>
</evidence>
<dbReference type="Gene3D" id="1.10.30.50">
    <property type="match status" value="1"/>
</dbReference>
<keyword evidence="2" id="KW-0378">Hydrolase</keyword>
<dbReference type="GO" id="GO:0004519">
    <property type="term" value="F:endonuclease activity"/>
    <property type="evidence" value="ECO:0007669"/>
    <property type="project" value="UniProtKB-KW"/>
</dbReference>
<keyword evidence="2" id="KW-0255">Endonuclease</keyword>
<keyword evidence="2" id="KW-0540">Nuclease</keyword>
<dbReference type="GO" id="GO:0008270">
    <property type="term" value="F:zinc ion binding"/>
    <property type="evidence" value="ECO:0007669"/>
    <property type="project" value="InterPro"/>
</dbReference>
<dbReference type="SMART" id="SM00507">
    <property type="entry name" value="HNHc"/>
    <property type="match status" value="1"/>
</dbReference>
<dbReference type="EMBL" id="QGGO01000003">
    <property type="protein sequence ID" value="PWK28548.1"/>
    <property type="molecule type" value="Genomic_DNA"/>
</dbReference>
<protein>
    <submittedName>
        <fullName evidence="2">HNH endonuclease</fullName>
    </submittedName>
</protein>
<reference evidence="2 3" key="1">
    <citation type="submission" date="2018-05" db="EMBL/GenBank/DDBJ databases">
        <title>Genomic Encyclopedia of Archaeal and Bacterial Type Strains, Phase II (KMG-II): from individual species to whole genera.</title>
        <authorList>
            <person name="Goeker M."/>
        </authorList>
    </citation>
    <scope>NUCLEOTIDE SEQUENCE [LARGE SCALE GENOMIC DNA]</scope>
    <source>
        <strain evidence="2 3">DSM 22214</strain>
    </source>
</reference>
<dbReference type="GO" id="GO:0003676">
    <property type="term" value="F:nucleic acid binding"/>
    <property type="evidence" value="ECO:0007669"/>
    <property type="project" value="InterPro"/>
</dbReference>
<dbReference type="InterPro" id="IPR002711">
    <property type="entry name" value="HNH"/>
</dbReference>
<evidence type="ECO:0000313" key="3">
    <source>
        <dbReference type="Proteomes" id="UP000245489"/>
    </source>
</evidence>
<proteinExistence type="predicted"/>
<keyword evidence="3" id="KW-1185">Reference proteome</keyword>
<dbReference type="PANTHER" id="PTHR33877:SF1">
    <property type="entry name" value="TYPE IV METHYL-DIRECTED RESTRICTION ENZYME ECOKMCRA"/>
    <property type="match status" value="1"/>
</dbReference>
<dbReference type="InterPro" id="IPR003615">
    <property type="entry name" value="HNH_nuc"/>
</dbReference>